<dbReference type="Gene3D" id="2.60.40.3120">
    <property type="match status" value="1"/>
</dbReference>
<dbReference type="SUPFAM" id="SSF53187">
    <property type="entry name" value="Zn-dependent exopeptidases"/>
    <property type="match status" value="1"/>
</dbReference>
<dbReference type="InterPro" id="IPR050821">
    <property type="entry name" value="Cytosolic_carboxypeptidase"/>
</dbReference>
<dbReference type="Pfam" id="PF18027">
    <property type="entry name" value="Pepdidase_M14_N"/>
    <property type="match status" value="1"/>
</dbReference>
<evidence type="ECO:0000259" key="5">
    <source>
        <dbReference type="PROSITE" id="PS52035"/>
    </source>
</evidence>
<keyword evidence="7" id="KW-1185">Reference proteome</keyword>
<evidence type="ECO:0000256" key="1">
    <source>
        <dbReference type="ARBA" id="ARBA00001947"/>
    </source>
</evidence>
<reference evidence="6 7" key="1">
    <citation type="submission" date="2016-11" db="EMBL/GenBank/DDBJ databases">
        <title>The macronuclear genome of Stentor coeruleus: a giant cell with tiny introns.</title>
        <authorList>
            <person name="Slabodnick M."/>
            <person name="Ruby J.G."/>
            <person name="Reiff S.B."/>
            <person name="Swart E.C."/>
            <person name="Gosai S."/>
            <person name="Prabakaran S."/>
            <person name="Witkowska E."/>
            <person name="Larue G.E."/>
            <person name="Fisher S."/>
            <person name="Freeman R.M."/>
            <person name="Gunawardena J."/>
            <person name="Chu W."/>
            <person name="Stover N.A."/>
            <person name="Gregory B.D."/>
            <person name="Nowacki M."/>
            <person name="Derisi J."/>
            <person name="Roy S.W."/>
            <person name="Marshall W.F."/>
            <person name="Sood P."/>
        </authorList>
    </citation>
    <scope>NUCLEOTIDE SEQUENCE [LARGE SCALE GENOMIC DNA]</scope>
    <source>
        <strain evidence="6">WM001</strain>
    </source>
</reference>
<feature type="region of interest" description="Disordered" evidence="4">
    <location>
        <begin position="555"/>
        <end position="576"/>
    </location>
</feature>
<dbReference type="PANTHER" id="PTHR12756">
    <property type="entry name" value="CYTOSOLIC CARBOXYPEPTIDASE"/>
    <property type="match status" value="1"/>
</dbReference>
<dbReference type="GO" id="GO:0008270">
    <property type="term" value="F:zinc ion binding"/>
    <property type="evidence" value="ECO:0007669"/>
    <property type="project" value="InterPro"/>
</dbReference>
<feature type="active site" description="Proton donor/acceptor" evidence="3">
    <location>
        <position position="490"/>
    </location>
</feature>
<dbReference type="PANTHER" id="PTHR12756:SF45">
    <property type="entry name" value="CYTOSOLIC CARBOXYPEPTIDASE NNA1"/>
    <property type="match status" value="1"/>
</dbReference>
<dbReference type="InterPro" id="IPR000834">
    <property type="entry name" value="Peptidase_M14"/>
</dbReference>
<dbReference type="Pfam" id="PF00246">
    <property type="entry name" value="Peptidase_M14"/>
    <property type="match status" value="1"/>
</dbReference>
<dbReference type="Proteomes" id="UP000187209">
    <property type="component" value="Unassembled WGS sequence"/>
</dbReference>
<sequence>MEEIEQQNLDDDDLYKHIPPPIPLIPKNKYSDDAAISYQPLLQTNYPLSKDNKKHELGHSFAECIGIPANTSISNYCENKAVVYRRNPKSLSFKHELLNLSCFLCNDRPSKKKHEEIKQFYIPNNEEDFTLVFESRFESGNLWMAFKVSEQEYDLVLQNDVNTRGHTQWFYFRVINTRKDLNVKFNIINLCKSGSLYNSGMKVLIRSEKCGGDWFRGGEDISYYANGIARGKKGKSYYTMTFKYNFPHNNDTVFFAYSYPYTFTNMMEYLQNLEEDPVRKNIIMRKLLTYSIGGNRCDYLTITAASNPEEVKKRRGVVISARVHPGETVGSWMMHGVLEFLTGNTPEAMLLRENFVFKIIPMLNPDGVINGNYRCNLAGVDLNRRWKDPLKSLHPTICATKKLIKAFARERPIELICDLHGHSRKHNIFMYGCNIDNSPEITRCYPYILSKISKFFSYKYCSFIMQKSKDSTMRIAMFKETRVPHIYTLEATFAGCNFGPFQGVHLTTENLMTMGKELCQAIVVSNNLSVDSQVPHVISMKEALADIKTIPELLETSSEDGSSSGSDSDPSEDNLNSQEMVKLLVAPSKRKKITDRPITKKDILSISFNKREKEKEKSKQKTIKKCINCGDIEDQGHLCMKQKLYPKDFLKTSIKPIRNREYSNKRSSTYNITVGFFPGLSPIHVNADGKKVRDQSTQTQFVTTPRKPESVGASLYFLDVNETSSKFLMSEMLEKKPEIESMTDSEKERGRITNLEKHSLPFIAKGKTLSIEKHLKLDGIK</sequence>
<accession>A0A1R2CI68</accession>
<evidence type="ECO:0000256" key="2">
    <source>
        <dbReference type="ARBA" id="ARBA00005988"/>
    </source>
</evidence>
<organism evidence="6 7">
    <name type="scientific">Stentor coeruleus</name>
    <dbReference type="NCBI Taxonomy" id="5963"/>
    <lineage>
        <taxon>Eukaryota</taxon>
        <taxon>Sar</taxon>
        <taxon>Alveolata</taxon>
        <taxon>Ciliophora</taxon>
        <taxon>Postciliodesmatophora</taxon>
        <taxon>Heterotrichea</taxon>
        <taxon>Heterotrichida</taxon>
        <taxon>Stentoridae</taxon>
        <taxon>Stentor</taxon>
    </lineage>
</organism>
<evidence type="ECO:0000256" key="3">
    <source>
        <dbReference type="PROSITE-ProRule" id="PRU01379"/>
    </source>
</evidence>
<feature type="domain" description="Peptidase M14" evidence="5">
    <location>
        <begin position="259"/>
        <end position="526"/>
    </location>
</feature>
<evidence type="ECO:0000256" key="4">
    <source>
        <dbReference type="SAM" id="MobiDB-lite"/>
    </source>
</evidence>
<dbReference type="GO" id="GO:0004181">
    <property type="term" value="F:metallocarboxypeptidase activity"/>
    <property type="evidence" value="ECO:0007669"/>
    <property type="project" value="InterPro"/>
</dbReference>
<evidence type="ECO:0000313" key="6">
    <source>
        <dbReference type="EMBL" id="OMJ88646.1"/>
    </source>
</evidence>
<dbReference type="OrthoDB" id="10253041at2759"/>
<dbReference type="AlphaFoldDB" id="A0A1R2CI68"/>
<comment type="caution">
    <text evidence="6">The sequence shown here is derived from an EMBL/GenBank/DDBJ whole genome shotgun (WGS) entry which is preliminary data.</text>
</comment>
<dbReference type="PROSITE" id="PS52035">
    <property type="entry name" value="PEPTIDASE_M14"/>
    <property type="match status" value="1"/>
</dbReference>
<dbReference type="InterPro" id="IPR040626">
    <property type="entry name" value="Pepdidase_M14_N"/>
</dbReference>
<name>A0A1R2CI68_9CILI</name>
<gene>
    <name evidence="6" type="ORF">SteCoe_9341</name>
</gene>
<dbReference type="EMBL" id="MPUH01000145">
    <property type="protein sequence ID" value="OMJ88646.1"/>
    <property type="molecule type" value="Genomic_DNA"/>
</dbReference>
<evidence type="ECO:0000313" key="7">
    <source>
        <dbReference type="Proteomes" id="UP000187209"/>
    </source>
</evidence>
<dbReference type="GO" id="GO:0006508">
    <property type="term" value="P:proteolysis"/>
    <property type="evidence" value="ECO:0007669"/>
    <property type="project" value="InterPro"/>
</dbReference>
<protein>
    <recommendedName>
        <fullName evidence="5">Peptidase M14 domain-containing protein</fullName>
    </recommendedName>
</protein>
<comment type="similarity">
    <text evidence="2 3">Belongs to the peptidase M14 family.</text>
</comment>
<dbReference type="Gene3D" id="3.40.630.10">
    <property type="entry name" value="Zn peptidases"/>
    <property type="match status" value="1"/>
</dbReference>
<comment type="cofactor">
    <cofactor evidence="1">
        <name>Zn(2+)</name>
        <dbReference type="ChEBI" id="CHEBI:29105"/>
    </cofactor>
</comment>
<proteinExistence type="inferred from homology"/>
<feature type="compositionally biased region" description="Low complexity" evidence="4">
    <location>
        <begin position="559"/>
        <end position="568"/>
    </location>
</feature>